<keyword evidence="2 3" id="KW-0040">ANK repeat</keyword>
<comment type="caution">
    <text evidence="5">The sequence shown here is derived from an EMBL/GenBank/DDBJ whole genome shotgun (WGS) entry which is preliminary data.</text>
</comment>
<evidence type="ECO:0000256" key="4">
    <source>
        <dbReference type="SAM" id="MobiDB-lite"/>
    </source>
</evidence>
<feature type="compositionally biased region" description="Basic and acidic residues" evidence="4">
    <location>
        <begin position="1"/>
        <end position="10"/>
    </location>
</feature>
<evidence type="ECO:0000256" key="1">
    <source>
        <dbReference type="ARBA" id="ARBA00022737"/>
    </source>
</evidence>
<dbReference type="PANTHER" id="PTHR24198:SF165">
    <property type="entry name" value="ANKYRIN REPEAT-CONTAINING PROTEIN-RELATED"/>
    <property type="match status" value="1"/>
</dbReference>
<organism evidence="5 6">
    <name type="scientific">Aspergillus granulosus</name>
    <dbReference type="NCBI Taxonomy" id="176169"/>
    <lineage>
        <taxon>Eukaryota</taxon>
        <taxon>Fungi</taxon>
        <taxon>Dikarya</taxon>
        <taxon>Ascomycota</taxon>
        <taxon>Pezizomycotina</taxon>
        <taxon>Eurotiomycetes</taxon>
        <taxon>Eurotiomycetidae</taxon>
        <taxon>Eurotiales</taxon>
        <taxon>Aspergillaceae</taxon>
        <taxon>Aspergillus</taxon>
        <taxon>Aspergillus subgen. Nidulantes</taxon>
    </lineage>
</organism>
<feature type="compositionally biased region" description="Basic and acidic residues" evidence="4">
    <location>
        <begin position="37"/>
        <end position="46"/>
    </location>
</feature>
<dbReference type="PROSITE" id="PS50297">
    <property type="entry name" value="ANK_REP_REGION"/>
    <property type="match status" value="3"/>
</dbReference>
<evidence type="ECO:0000313" key="6">
    <source>
        <dbReference type="Proteomes" id="UP001610334"/>
    </source>
</evidence>
<dbReference type="SUPFAM" id="SSF48403">
    <property type="entry name" value="Ankyrin repeat"/>
    <property type="match status" value="1"/>
</dbReference>
<dbReference type="InterPro" id="IPR036770">
    <property type="entry name" value="Ankyrin_rpt-contain_sf"/>
</dbReference>
<proteinExistence type="predicted"/>
<dbReference type="EMBL" id="JBFXLT010000168">
    <property type="protein sequence ID" value="KAL2802704.1"/>
    <property type="molecule type" value="Genomic_DNA"/>
</dbReference>
<sequence>MADNYVHENDPEYVYNGRNVERDRSSDDEEYSDQDDDTKHDNFSSRDQYDDDYFNYFNTPDEELAHFAALEKAGKKPDIFHAAKTGDVAIMREFIDGGWMKYYPTLKPDADGNCPLMWAAVKGHEPIVRLYAENMPDKCINGASGHYPLVMACMWGHTAVVKTLIEFGQDVNACEDDSALHFAAQFGYVDIVKALVEAGADIGAMNSLDDTAMDLAVIEGRTEVVVYLLEMMEKFGMEVYPSKLLYSAVGLEKEDLVRALMGRVEKEDREDALFKAISLGNEKMVRFLLEDLGVDVNAQTPDGQDPLFWAAQLKNEALVKLLLDQGAAVDRPVFEQPSILAWAVVFGNMPIVQMILDKGADPNILDEKGRALLQSMSAGAKGC</sequence>
<evidence type="ECO:0000256" key="2">
    <source>
        <dbReference type="ARBA" id="ARBA00023043"/>
    </source>
</evidence>
<feature type="region of interest" description="Disordered" evidence="4">
    <location>
        <begin position="1"/>
        <end position="46"/>
    </location>
</feature>
<dbReference type="SMART" id="SM00248">
    <property type="entry name" value="ANK"/>
    <property type="match status" value="8"/>
</dbReference>
<feature type="repeat" description="ANK" evidence="3">
    <location>
        <begin position="335"/>
        <end position="367"/>
    </location>
</feature>
<keyword evidence="1" id="KW-0677">Repeat</keyword>
<dbReference type="Gene3D" id="1.25.40.20">
    <property type="entry name" value="Ankyrin repeat-containing domain"/>
    <property type="match status" value="2"/>
</dbReference>
<gene>
    <name evidence="5" type="ORF">BJX63DRAFT_101212</name>
</gene>
<dbReference type="Pfam" id="PF12796">
    <property type="entry name" value="Ank_2"/>
    <property type="match status" value="2"/>
</dbReference>
<dbReference type="PROSITE" id="PS50088">
    <property type="entry name" value="ANK_REPEAT"/>
    <property type="match status" value="4"/>
</dbReference>
<dbReference type="PANTHER" id="PTHR24198">
    <property type="entry name" value="ANKYRIN REPEAT AND PROTEIN KINASE DOMAIN-CONTAINING PROTEIN"/>
    <property type="match status" value="1"/>
</dbReference>
<protein>
    <submittedName>
        <fullName evidence="5">Ankyrin repeat-containing domain protein</fullName>
    </submittedName>
</protein>
<evidence type="ECO:0000313" key="5">
    <source>
        <dbReference type="EMBL" id="KAL2802704.1"/>
    </source>
</evidence>
<dbReference type="Proteomes" id="UP001610334">
    <property type="component" value="Unassembled WGS sequence"/>
</dbReference>
<dbReference type="InterPro" id="IPR002110">
    <property type="entry name" value="Ankyrin_rpt"/>
</dbReference>
<keyword evidence="6" id="KW-1185">Reference proteome</keyword>
<reference evidence="5 6" key="1">
    <citation type="submission" date="2024-07" db="EMBL/GenBank/DDBJ databases">
        <title>Section-level genome sequencing and comparative genomics of Aspergillus sections Usti and Cavernicolus.</title>
        <authorList>
            <consortium name="Lawrence Berkeley National Laboratory"/>
            <person name="Nybo J.L."/>
            <person name="Vesth T.C."/>
            <person name="Theobald S."/>
            <person name="Frisvad J.C."/>
            <person name="Larsen T.O."/>
            <person name="Kjaerboelling I."/>
            <person name="Rothschild-Mancinelli K."/>
            <person name="Lyhne E.K."/>
            <person name="Kogle M.E."/>
            <person name="Barry K."/>
            <person name="Clum A."/>
            <person name="Na H."/>
            <person name="Ledsgaard L."/>
            <person name="Lin J."/>
            <person name="Lipzen A."/>
            <person name="Kuo A."/>
            <person name="Riley R."/>
            <person name="Mondo S."/>
            <person name="Labutti K."/>
            <person name="Haridas S."/>
            <person name="Pangalinan J."/>
            <person name="Salamov A.A."/>
            <person name="Simmons B.A."/>
            <person name="Magnuson J.K."/>
            <person name="Chen J."/>
            <person name="Drula E."/>
            <person name="Henrissat B."/>
            <person name="Wiebenga A."/>
            <person name="Lubbers R.J."/>
            <person name="Gomes A.C."/>
            <person name="Makela M.R."/>
            <person name="Stajich J."/>
            <person name="Grigoriev I.V."/>
            <person name="Mortensen U.H."/>
            <person name="De Vries R.P."/>
            <person name="Baker S.E."/>
            <person name="Andersen M.R."/>
        </authorList>
    </citation>
    <scope>NUCLEOTIDE SEQUENCE [LARGE SCALE GENOMIC DNA]</scope>
    <source>
        <strain evidence="5 6">CBS 588.65</strain>
    </source>
</reference>
<feature type="compositionally biased region" description="Acidic residues" evidence="4">
    <location>
        <begin position="26"/>
        <end position="36"/>
    </location>
</feature>
<name>A0ABR4GUF4_9EURO</name>
<feature type="repeat" description="ANK" evidence="3">
    <location>
        <begin position="144"/>
        <end position="176"/>
    </location>
</feature>
<accession>A0ABR4GUF4</accession>
<feature type="repeat" description="ANK" evidence="3">
    <location>
        <begin position="175"/>
        <end position="207"/>
    </location>
</feature>
<evidence type="ECO:0000256" key="3">
    <source>
        <dbReference type="PROSITE-ProRule" id="PRU00023"/>
    </source>
</evidence>
<feature type="repeat" description="ANK" evidence="3">
    <location>
        <begin position="302"/>
        <end position="330"/>
    </location>
</feature>